<reference evidence="4" key="1">
    <citation type="journal article" date="2014" name="Int. J. Syst. Evol. Microbiol.">
        <title>Complete genome sequence of Corynebacterium casei LMG S-19264T (=DSM 44701T), isolated from a smear-ripened cheese.</title>
        <authorList>
            <consortium name="US DOE Joint Genome Institute (JGI-PGF)"/>
            <person name="Walter F."/>
            <person name="Albersmeier A."/>
            <person name="Kalinowski J."/>
            <person name="Ruckert C."/>
        </authorList>
    </citation>
    <scope>NUCLEOTIDE SEQUENCE</scope>
    <source>
        <strain evidence="4">KCTC 23224</strain>
    </source>
</reference>
<dbReference type="InterPro" id="IPR029068">
    <property type="entry name" value="Glyas_Bleomycin-R_OHBP_Dase"/>
</dbReference>
<dbReference type="PROSITE" id="PS00934">
    <property type="entry name" value="GLYOXALASE_I_1"/>
    <property type="match status" value="1"/>
</dbReference>
<dbReference type="RefSeq" id="WP_189586536.1">
    <property type="nucleotide sequence ID" value="NZ_BMYF01000033.1"/>
</dbReference>
<evidence type="ECO:0000313" key="4">
    <source>
        <dbReference type="EMBL" id="GHB53028.1"/>
    </source>
</evidence>
<accession>A0A8J3G7W7</accession>
<reference evidence="4" key="2">
    <citation type="submission" date="2020-09" db="EMBL/GenBank/DDBJ databases">
        <authorList>
            <person name="Sun Q."/>
            <person name="Kim S."/>
        </authorList>
    </citation>
    <scope>NUCLEOTIDE SEQUENCE</scope>
    <source>
        <strain evidence="4">KCTC 23224</strain>
    </source>
</reference>
<dbReference type="EMBL" id="BMYF01000033">
    <property type="protein sequence ID" value="GHB53028.1"/>
    <property type="molecule type" value="Genomic_DNA"/>
</dbReference>
<dbReference type="AlphaFoldDB" id="A0A8J3G7W7"/>
<dbReference type="PROSITE" id="PS51819">
    <property type="entry name" value="VOC"/>
    <property type="match status" value="1"/>
</dbReference>
<dbReference type="GO" id="GO:0046872">
    <property type="term" value="F:metal ion binding"/>
    <property type="evidence" value="ECO:0007669"/>
    <property type="project" value="UniProtKB-KW"/>
</dbReference>
<dbReference type="Gene3D" id="3.10.180.10">
    <property type="entry name" value="2,3-Dihydroxybiphenyl 1,2-Dioxygenase, domain 1"/>
    <property type="match status" value="1"/>
</dbReference>
<evidence type="ECO:0000313" key="5">
    <source>
        <dbReference type="Proteomes" id="UP000642809"/>
    </source>
</evidence>
<dbReference type="InterPro" id="IPR004360">
    <property type="entry name" value="Glyas_Fos-R_dOase_dom"/>
</dbReference>
<evidence type="ECO:0000256" key="1">
    <source>
        <dbReference type="ARBA" id="ARBA00022723"/>
    </source>
</evidence>
<keyword evidence="5" id="KW-1185">Reference proteome</keyword>
<dbReference type="PANTHER" id="PTHR47802:SF1">
    <property type="entry name" value="GLYOXALASE FAMILY PROTEIN, EXPRESSED"/>
    <property type="match status" value="1"/>
</dbReference>
<evidence type="ECO:0000259" key="3">
    <source>
        <dbReference type="PROSITE" id="PS51819"/>
    </source>
</evidence>
<dbReference type="GO" id="GO:0004462">
    <property type="term" value="F:lactoylglutathione lyase activity"/>
    <property type="evidence" value="ECO:0007669"/>
    <property type="project" value="InterPro"/>
</dbReference>
<feature type="chain" id="PRO_5035243478" description="VOC domain-containing protein" evidence="2">
    <location>
        <begin position="24"/>
        <end position="148"/>
    </location>
</feature>
<dbReference type="InterPro" id="IPR018146">
    <property type="entry name" value="Glyoxalase_1_CS"/>
</dbReference>
<dbReference type="PANTHER" id="PTHR47802">
    <property type="entry name" value="GLYOXALASE FAMILY PROTEIN, EXPRESSED"/>
    <property type="match status" value="1"/>
</dbReference>
<comment type="caution">
    <text evidence="4">The sequence shown here is derived from an EMBL/GenBank/DDBJ whole genome shotgun (WGS) entry which is preliminary data.</text>
</comment>
<feature type="signal peptide" evidence="2">
    <location>
        <begin position="1"/>
        <end position="23"/>
    </location>
</feature>
<keyword evidence="2" id="KW-0732">Signal</keyword>
<name>A0A8J3G7W7_9BACT</name>
<keyword evidence="1" id="KW-0479">Metal-binding</keyword>
<dbReference type="Pfam" id="PF00903">
    <property type="entry name" value="Glyoxalase"/>
    <property type="match status" value="1"/>
</dbReference>
<dbReference type="SUPFAM" id="SSF54593">
    <property type="entry name" value="Glyoxalase/Bleomycin resistance protein/Dihydroxybiphenyl dioxygenase"/>
    <property type="match status" value="1"/>
</dbReference>
<dbReference type="InterPro" id="IPR037523">
    <property type="entry name" value="VOC_core"/>
</dbReference>
<proteinExistence type="predicted"/>
<sequence length="148" mass="17101">MKYLFSILIFSSLLIASPMNARAQAKITHIAVYVEDITRSTAFYTSVFGFPKLDEPFKDGLHDWLDIGNNLSMHIIQAPWEPVTINKHNHICFSVPDMDAFIENLKKLNIPFEDWPGNPNTITTRPDGIRQIYIRDPDGYWLEVNDEF</sequence>
<dbReference type="Proteomes" id="UP000642809">
    <property type="component" value="Unassembled WGS sequence"/>
</dbReference>
<feature type="domain" description="VOC" evidence="3">
    <location>
        <begin position="26"/>
        <end position="147"/>
    </location>
</feature>
<protein>
    <recommendedName>
        <fullName evidence="3">VOC domain-containing protein</fullName>
    </recommendedName>
</protein>
<evidence type="ECO:0000256" key="2">
    <source>
        <dbReference type="SAM" id="SignalP"/>
    </source>
</evidence>
<organism evidence="4 5">
    <name type="scientific">Mongoliitalea lutea</name>
    <dbReference type="NCBI Taxonomy" id="849756"/>
    <lineage>
        <taxon>Bacteria</taxon>
        <taxon>Pseudomonadati</taxon>
        <taxon>Bacteroidota</taxon>
        <taxon>Cytophagia</taxon>
        <taxon>Cytophagales</taxon>
        <taxon>Cyclobacteriaceae</taxon>
        <taxon>Mongoliitalea</taxon>
    </lineage>
</organism>
<gene>
    <name evidence="4" type="ORF">GCM10008106_37000</name>
</gene>